<keyword evidence="6" id="KW-0804">Transcription</keyword>
<dbReference type="PROSITE" id="PS50045">
    <property type="entry name" value="SIGMA54_INTERACT_4"/>
    <property type="match status" value="1"/>
</dbReference>
<dbReference type="Pfam" id="PF25601">
    <property type="entry name" value="AAA_lid_14"/>
    <property type="match status" value="1"/>
</dbReference>
<evidence type="ECO:0000256" key="6">
    <source>
        <dbReference type="ARBA" id="ARBA00023163"/>
    </source>
</evidence>
<dbReference type="EMBL" id="AP021857">
    <property type="protein sequence ID" value="BBO19735.1"/>
    <property type="molecule type" value="Genomic_DNA"/>
</dbReference>
<dbReference type="Pfam" id="PF00072">
    <property type="entry name" value="Response_reg"/>
    <property type="match status" value="1"/>
</dbReference>
<keyword evidence="1 7" id="KW-0597">Phosphoprotein</keyword>
<dbReference type="CDD" id="cd00009">
    <property type="entry name" value="AAA"/>
    <property type="match status" value="1"/>
</dbReference>
<dbReference type="FunFam" id="3.40.50.300:FF:000006">
    <property type="entry name" value="DNA-binding transcriptional regulator NtrC"/>
    <property type="match status" value="1"/>
</dbReference>
<dbReference type="AlphaFoldDB" id="A0A809R603"/>
<accession>A0A809R603</accession>
<feature type="modified residue" description="4-aspartylphosphate" evidence="7">
    <location>
        <position position="56"/>
    </location>
</feature>
<proteinExistence type="predicted"/>
<dbReference type="PANTHER" id="PTHR32071">
    <property type="entry name" value="TRANSCRIPTIONAL REGULATORY PROTEIN"/>
    <property type="match status" value="1"/>
</dbReference>
<dbReference type="Gene3D" id="3.40.50.2300">
    <property type="match status" value="1"/>
</dbReference>
<dbReference type="KEGG" id="ddz:DSYM_04340"/>
<dbReference type="SMART" id="SM00448">
    <property type="entry name" value="REC"/>
    <property type="match status" value="1"/>
</dbReference>
<keyword evidence="2" id="KW-0547">Nucleotide-binding</keyword>
<evidence type="ECO:0000259" key="8">
    <source>
        <dbReference type="PROSITE" id="PS50045"/>
    </source>
</evidence>
<dbReference type="PROSITE" id="PS50110">
    <property type="entry name" value="RESPONSE_REGULATORY"/>
    <property type="match status" value="1"/>
</dbReference>
<gene>
    <name evidence="10" type="ORF">DSYM_04340</name>
</gene>
<feature type="domain" description="Sigma-54 factor interaction" evidence="8">
    <location>
        <begin position="140"/>
        <end position="369"/>
    </location>
</feature>
<dbReference type="InterPro" id="IPR001789">
    <property type="entry name" value="Sig_transdc_resp-reg_receiver"/>
</dbReference>
<dbReference type="InterPro" id="IPR025662">
    <property type="entry name" value="Sigma_54_int_dom_ATP-bd_1"/>
</dbReference>
<evidence type="ECO:0000259" key="9">
    <source>
        <dbReference type="PROSITE" id="PS50110"/>
    </source>
</evidence>
<dbReference type="Gene3D" id="1.10.8.60">
    <property type="match status" value="1"/>
</dbReference>
<evidence type="ECO:0000256" key="1">
    <source>
        <dbReference type="ARBA" id="ARBA00022553"/>
    </source>
</evidence>
<dbReference type="Gene3D" id="3.40.50.300">
    <property type="entry name" value="P-loop containing nucleotide triphosphate hydrolases"/>
    <property type="match status" value="1"/>
</dbReference>
<feature type="domain" description="Response regulatory" evidence="9">
    <location>
        <begin position="7"/>
        <end position="121"/>
    </location>
</feature>
<dbReference type="SUPFAM" id="SSF52172">
    <property type="entry name" value="CheY-like"/>
    <property type="match status" value="1"/>
</dbReference>
<organism evidence="10 11">
    <name type="scientific">Candidatus Desulfobacillus denitrificans</name>
    <dbReference type="NCBI Taxonomy" id="2608985"/>
    <lineage>
        <taxon>Bacteria</taxon>
        <taxon>Pseudomonadati</taxon>
        <taxon>Pseudomonadota</taxon>
        <taxon>Betaproteobacteria</taxon>
        <taxon>Candidatus Desulfobacillus</taxon>
    </lineage>
</organism>
<dbReference type="Proteomes" id="UP000662914">
    <property type="component" value="Chromosome"/>
</dbReference>
<dbReference type="PROSITE" id="PS00688">
    <property type="entry name" value="SIGMA54_INTERACT_3"/>
    <property type="match status" value="1"/>
</dbReference>
<dbReference type="InterPro" id="IPR002078">
    <property type="entry name" value="Sigma_54_int"/>
</dbReference>
<evidence type="ECO:0000256" key="7">
    <source>
        <dbReference type="PROSITE-ProRule" id="PRU00169"/>
    </source>
</evidence>
<protein>
    <submittedName>
        <fullName evidence="10">Two-component system response regulator GlrR</fullName>
    </submittedName>
</protein>
<dbReference type="GO" id="GO:0006355">
    <property type="term" value="P:regulation of DNA-templated transcription"/>
    <property type="evidence" value="ECO:0007669"/>
    <property type="project" value="InterPro"/>
</dbReference>
<dbReference type="Gene3D" id="1.10.10.60">
    <property type="entry name" value="Homeodomain-like"/>
    <property type="match status" value="1"/>
</dbReference>
<evidence type="ECO:0000313" key="10">
    <source>
        <dbReference type="EMBL" id="BBO19735.1"/>
    </source>
</evidence>
<name>A0A809R603_9PROT</name>
<dbReference type="SUPFAM" id="SSF46689">
    <property type="entry name" value="Homeodomain-like"/>
    <property type="match status" value="1"/>
</dbReference>
<dbReference type="PANTHER" id="PTHR32071:SF116">
    <property type="entry name" value="TRANSCRIPTIONAL REGULATORY PROTEIN GLRR"/>
    <property type="match status" value="1"/>
</dbReference>
<keyword evidence="4" id="KW-0902">Two-component regulatory system</keyword>
<evidence type="ECO:0000313" key="11">
    <source>
        <dbReference type="Proteomes" id="UP000662914"/>
    </source>
</evidence>
<keyword evidence="3" id="KW-0067">ATP-binding</keyword>
<dbReference type="SMART" id="SM00382">
    <property type="entry name" value="AAA"/>
    <property type="match status" value="1"/>
</dbReference>
<dbReference type="GO" id="GO:0005524">
    <property type="term" value="F:ATP binding"/>
    <property type="evidence" value="ECO:0007669"/>
    <property type="project" value="UniProtKB-KW"/>
</dbReference>
<sequence>MTETKATILLVDDDRDLLKLISLRLTAAGYAVQTAESGKQALAQLAMARPRLVITDLRMEGMDGMALFDRIHAAMPTLPVIILTAHGTIPDAVAATQRGVFSFLTKPFDGKDLLAQVEQALKFSGGTDADGKAEAWRAEIVTRSQRMEEVLRQAKLVAGSDASVLIFGESGSGKELLAKAIHLASERAKGPFMAVNCAAIPEHLLESELFGHAKGAFSGAIYAHRGLFQAAQRGTLFLDEIGDMPLALQAKLLRTLQDRSVRPVGSTEMVPVDVRIISATHRDLSESIRGGTFRPDLYYRLNVVSLALPPLSERREDIPLLCAHFVEMLAERYSKPARTFSPEAMELLVNATWPGNVRQLLNVVEQTVALSTSPVVPASLVQKALRDDNTLMVSLDEARRAFEHDYLVRLLRATEGNVTQAARMAQRNRTEFYKLLQRHDLTPALFKAEKA</sequence>
<dbReference type="InterPro" id="IPR058031">
    <property type="entry name" value="AAA_lid_NorR"/>
</dbReference>
<dbReference type="InterPro" id="IPR011006">
    <property type="entry name" value="CheY-like_superfamily"/>
</dbReference>
<dbReference type="InterPro" id="IPR027417">
    <property type="entry name" value="P-loop_NTPase"/>
</dbReference>
<dbReference type="PROSITE" id="PS00675">
    <property type="entry name" value="SIGMA54_INTERACT_1"/>
    <property type="match status" value="1"/>
</dbReference>
<dbReference type="FunFam" id="3.40.50.2300:FF:000018">
    <property type="entry name" value="DNA-binding transcriptional regulator NtrC"/>
    <property type="match status" value="1"/>
</dbReference>
<evidence type="ECO:0000256" key="3">
    <source>
        <dbReference type="ARBA" id="ARBA00022840"/>
    </source>
</evidence>
<dbReference type="InterPro" id="IPR003593">
    <property type="entry name" value="AAA+_ATPase"/>
</dbReference>
<keyword evidence="5" id="KW-0805">Transcription regulation</keyword>
<evidence type="ECO:0000256" key="4">
    <source>
        <dbReference type="ARBA" id="ARBA00023012"/>
    </source>
</evidence>
<dbReference type="InterPro" id="IPR009057">
    <property type="entry name" value="Homeodomain-like_sf"/>
</dbReference>
<dbReference type="Pfam" id="PF00158">
    <property type="entry name" value="Sigma54_activat"/>
    <property type="match status" value="1"/>
</dbReference>
<dbReference type="InterPro" id="IPR025944">
    <property type="entry name" value="Sigma_54_int_dom_CS"/>
</dbReference>
<evidence type="ECO:0000256" key="5">
    <source>
        <dbReference type="ARBA" id="ARBA00023015"/>
    </source>
</evidence>
<dbReference type="SUPFAM" id="SSF52540">
    <property type="entry name" value="P-loop containing nucleoside triphosphate hydrolases"/>
    <property type="match status" value="1"/>
</dbReference>
<reference evidence="10" key="1">
    <citation type="journal article" name="DNA Res.">
        <title>The physiological potential of anammox bacteria as revealed by their core genome structure.</title>
        <authorList>
            <person name="Okubo T."/>
            <person name="Toyoda A."/>
            <person name="Fukuhara K."/>
            <person name="Uchiyama I."/>
            <person name="Harigaya Y."/>
            <person name="Kuroiwa M."/>
            <person name="Suzuki T."/>
            <person name="Murakami Y."/>
            <person name="Suwa Y."/>
            <person name="Takami H."/>
        </authorList>
    </citation>
    <scope>NUCLEOTIDE SEQUENCE</scope>
    <source>
        <strain evidence="10">317325-3</strain>
    </source>
</reference>
<evidence type="ECO:0000256" key="2">
    <source>
        <dbReference type="ARBA" id="ARBA00022741"/>
    </source>
</evidence>
<dbReference type="GO" id="GO:0000160">
    <property type="term" value="P:phosphorelay signal transduction system"/>
    <property type="evidence" value="ECO:0007669"/>
    <property type="project" value="UniProtKB-KW"/>
</dbReference>